<reference evidence="1 2" key="1">
    <citation type="journal article" date="2015" name="Vet. Microbiol.">
        <title>Characterisation of the Equine adenovirus 2 genome.</title>
        <authorList>
            <person name="Giles C."/>
            <person name="Vanniasinkam T."/>
            <person name="Barton M."/>
            <person name="Mahony T.J."/>
        </authorList>
    </citation>
    <scope>NUCLEOTIDE SEQUENCE [LARGE SCALE GENOMIC DNA]</scope>
    <source>
        <strain evidence="1">EAdV2.385/75.9</strain>
    </source>
</reference>
<proteinExistence type="predicted"/>
<dbReference type="RefSeq" id="YP_009162370.1">
    <property type="nucleotide sequence ID" value="NC_027705.1"/>
</dbReference>
<dbReference type="GeneID" id="25396011"/>
<evidence type="ECO:0000313" key="1">
    <source>
        <dbReference type="EMBL" id="AKT26046.1"/>
    </source>
</evidence>
<evidence type="ECO:0000313" key="2">
    <source>
        <dbReference type="Proteomes" id="UP000102399"/>
    </source>
</evidence>
<name>A0A0K1DBW4_ADEE2</name>
<dbReference type="Proteomes" id="UP000102399">
    <property type="component" value="Segment"/>
</dbReference>
<dbReference type="EMBL" id="KT160425">
    <property type="protein sequence ID" value="AKT26046.1"/>
    <property type="molecule type" value="Genomic_DNA"/>
</dbReference>
<accession>A0A0K1DBW4</accession>
<keyword evidence="2" id="KW-1185">Reference proteome</keyword>
<organismHost>
    <name type="scientific">Equus caballus</name>
    <name type="common">Horse</name>
    <dbReference type="NCBI Taxonomy" id="9796"/>
</organismHost>
<organism evidence="1 2">
    <name type="scientific">Equine adenovirus B serotype 2</name>
    <name type="common">EAdV-2</name>
    <name type="synonym">Equine adenovirus 2</name>
    <dbReference type="NCBI Taxonomy" id="67603"/>
    <lineage>
        <taxon>Viruses</taxon>
        <taxon>Varidnaviria</taxon>
        <taxon>Bamfordvirae</taxon>
        <taxon>Preplasmiviricota</taxon>
        <taxon>Polisuviricotina</taxon>
        <taxon>Pharingeaviricetes</taxon>
        <taxon>Rowavirales</taxon>
        <taxon>Adenoviridae</taxon>
        <taxon>Mastadenovirus</taxon>
        <taxon>Mastadenovirus equidae</taxon>
        <taxon>Equine mastadenovirus B</taxon>
    </lineage>
</organism>
<dbReference type="KEGG" id="vg:25396011"/>
<sequence>MSGVDIQHVEGFFVTPLHDRHLPFVVHDSIHLKSLCDLVLWPGERVCIPIACSINIPLGYVGYLNGSVYMPQCMMGRAEGQLIRRHEPAPLLRFTLSPHLEHEVFIPAGTVVAEVTLRKCHVEGCSHSLAAFCM</sequence>
<protein>
    <submittedName>
        <fullName evidence="1">Uncharacterized protein</fullName>
    </submittedName>
</protein>